<dbReference type="SMART" id="SM00248">
    <property type="entry name" value="ANK"/>
    <property type="match status" value="5"/>
</dbReference>
<feature type="repeat" description="ANK" evidence="3">
    <location>
        <begin position="202"/>
        <end position="234"/>
    </location>
</feature>
<dbReference type="Gene3D" id="1.25.40.20">
    <property type="entry name" value="Ankyrin repeat-containing domain"/>
    <property type="match status" value="2"/>
</dbReference>
<evidence type="ECO:0000256" key="3">
    <source>
        <dbReference type="PROSITE-ProRule" id="PRU00023"/>
    </source>
</evidence>
<proteinExistence type="predicted"/>
<dbReference type="PANTHER" id="PTHR24134:SF9">
    <property type="entry name" value="ANKYRIN REPEAT AND SOCS BOX PROTEIN 8"/>
    <property type="match status" value="1"/>
</dbReference>
<keyword evidence="2 3" id="KW-0040">ANK repeat</keyword>
<organism evidence="4 5">
    <name type="scientific">Phyllotreta striolata</name>
    <name type="common">Striped flea beetle</name>
    <name type="synonym">Crioceris striolata</name>
    <dbReference type="NCBI Taxonomy" id="444603"/>
    <lineage>
        <taxon>Eukaryota</taxon>
        <taxon>Metazoa</taxon>
        <taxon>Ecdysozoa</taxon>
        <taxon>Arthropoda</taxon>
        <taxon>Hexapoda</taxon>
        <taxon>Insecta</taxon>
        <taxon>Pterygota</taxon>
        <taxon>Neoptera</taxon>
        <taxon>Endopterygota</taxon>
        <taxon>Coleoptera</taxon>
        <taxon>Polyphaga</taxon>
        <taxon>Cucujiformia</taxon>
        <taxon>Chrysomeloidea</taxon>
        <taxon>Chrysomelidae</taxon>
        <taxon>Galerucinae</taxon>
        <taxon>Alticini</taxon>
        <taxon>Phyllotreta</taxon>
    </lineage>
</organism>
<dbReference type="InterPro" id="IPR002110">
    <property type="entry name" value="Ankyrin_rpt"/>
</dbReference>
<dbReference type="PRINTS" id="PR01415">
    <property type="entry name" value="ANKYRIN"/>
</dbReference>
<keyword evidence="1" id="KW-0677">Repeat</keyword>
<dbReference type="AlphaFoldDB" id="A0A9N9XP45"/>
<dbReference type="PROSITE" id="PS50088">
    <property type="entry name" value="ANK_REPEAT"/>
    <property type="match status" value="4"/>
</dbReference>
<dbReference type="SUPFAM" id="SSF48403">
    <property type="entry name" value="Ankyrin repeat"/>
    <property type="match status" value="1"/>
</dbReference>
<keyword evidence="5" id="KW-1185">Reference proteome</keyword>
<dbReference type="PANTHER" id="PTHR24134">
    <property type="entry name" value="ANKYRIN REPEAT-CONTAINING PROTEIN DDB_G0279043"/>
    <property type="match status" value="1"/>
</dbReference>
<evidence type="ECO:0000313" key="5">
    <source>
        <dbReference type="Proteomes" id="UP001153712"/>
    </source>
</evidence>
<dbReference type="PROSITE" id="PS50297">
    <property type="entry name" value="ANK_REP_REGION"/>
    <property type="match status" value="4"/>
</dbReference>
<dbReference type="Pfam" id="PF00023">
    <property type="entry name" value="Ank"/>
    <property type="match status" value="1"/>
</dbReference>
<dbReference type="Pfam" id="PF12796">
    <property type="entry name" value="Ank_2"/>
    <property type="match status" value="2"/>
</dbReference>
<evidence type="ECO:0000256" key="1">
    <source>
        <dbReference type="ARBA" id="ARBA00022737"/>
    </source>
</evidence>
<evidence type="ECO:0000313" key="4">
    <source>
        <dbReference type="EMBL" id="CAG9861802.1"/>
    </source>
</evidence>
<protein>
    <submittedName>
        <fullName evidence="4">Uncharacterized protein</fullName>
    </submittedName>
</protein>
<gene>
    <name evidence="4" type="ORF">PHYEVI_LOCUS8128</name>
</gene>
<evidence type="ECO:0000256" key="2">
    <source>
        <dbReference type="ARBA" id="ARBA00023043"/>
    </source>
</evidence>
<name>A0A9N9XP45_PHYSR</name>
<feature type="repeat" description="ANK" evidence="3">
    <location>
        <begin position="103"/>
        <end position="135"/>
    </location>
</feature>
<dbReference type="EMBL" id="OU900098">
    <property type="protein sequence ID" value="CAG9861802.1"/>
    <property type="molecule type" value="Genomic_DNA"/>
</dbReference>
<accession>A0A9N9XP45</accession>
<feature type="repeat" description="ANK" evidence="3">
    <location>
        <begin position="36"/>
        <end position="68"/>
    </location>
</feature>
<feature type="repeat" description="ANK" evidence="3">
    <location>
        <begin position="70"/>
        <end position="102"/>
    </location>
</feature>
<sequence length="391" mass="45573">MLTLHEAVRKNDLKIVKEFVEVLQQEEMSVNLVDQNGYTPLHIATLHGYKEIVTLLLEKGANINLSISDNIETPLSLAIKKGYEDIVKLLLHKGADINQRLPKGYAPLHSAIKAKNFNIIKMLVEEGADVNLRDVSHGYSSLHFAVIFYNEEKRLKRPVGHQLQSKQTKATIKNTQTTFDFYTNVIEFLLSKGADINITNWDEEIPLHCAARQNQIQMIKFLMEKGADSTMESSDGDAPVDLITDDNCVYEFIKYIALHNQALKRKNKCHYQVWLDCKYEIEKMKRRTIGNSNVTWLDFLQQNDDNLLEAYYCNYIIRNHFGSDEYKAIFPIYETMLEDQIERSERRYLLTKDIMTHFYQQLPIEDCWRKILQYVNTNDLEKFVNAIYRSA</sequence>
<dbReference type="Proteomes" id="UP001153712">
    <property type="component" value="Chromosome 5"/>
</dbReference>
<dbReference type="OrthoDB" id="194358at2759"/>
<reference evidence="4" key="1">
    <citation type="submission" date="2022-01" db="EMBL/GenBank/DDBJ databases">
        <authorList>
            <person name="King R."/>
        </authorList>
    </citation>
    <scope>NUCLEOTIDE SEQUENCE</scope>
</reference>
<dbReference type="InterPro" id="IPR036770">
    <property type="entry name" value="Ankyrin_rpt-contain_sf"/>
</dbReference>